<dbReference type="InterPro" id="IPR050131">
    <property type="entry name" value="Peptidase_S8_subtilisin-like"/>
</dbReference>
<dbReference type="PRINTS" id="PR00723">
    <property type="entry name" value="SUBTILISIN"/>
</dbReference>
<evidence type="ECO:0000256" key="13">
    <source>
        <dbReference type="SAM" id="Phobius"/>
    </source>
</evidence>
<dbReference type="InterPro" id="IPR015500">
    <property type="entry name" value="Peptidase_S8_subtilisin-rel"/>
</dbReference>
<dbReference type="Gene3D" id="3.40.50.200">
    <property type="entry name" value="Peptidase S8/S53 domain"/>
    <property type="match status" value="1"/>
</dbReference>
<feature type="transmembrane region" description="Helical" evidence="13">
    <location>
        <begin position="431"/>
        <end position="449"/>
    </location>
</feature>
<evidence type="ECO:0000256" key="1">
    <source>
        <dbReference type="ARBA" id="ARBA00004162"/>
    </source>
</evidence>
<keyword evidence="14" id="KW-0732">Signal</keyword>
<comment type="subcellular location">
    <subcellularLocation>
        <location evidence="1">Cell membrane</location>
        <topology evidence="1">Single-pass membrane protein</topology>
    </subcellularLocation>
</comment>
<feature type="compositionally biased region" description="Polar residues" evidence="12">
    <location>
        <begin position="54"/>
        <end position="64"/>
    </location>
</feature>
<dbReference type="PROSITE" id="PS51892">
    <property type="entry name" value="SUBTILASE"/>
    <property type="match status" value="1"/>
</dbReference>
<proteinExistence type="inferred from homology"/>
<dbReference type="PANTHER" id="PTHR43806">
    <property type="entry name" value="PEPTIDASE S8"/>
    <property type="match status" value="1"/>
</dbReference>
<dbReference type="Proteomes" id="UP001500603">
    <property type="component" value="Unassembled WGS sequence"/>
</dbReference>
<feature type="region of interest" description="Disordered" evidence="12">
    <location>
        <begin position="164"/>
        <end position="185"/>
    </location>
</feature>
<keyword evidence="8 13" id="KW-1133">Transmembrane helix</keyword>
<gene>
    <name evidence="16" type="primary">mycP_3</name>
    <name evidence="16" type="ORF">GCM10023318_56470</name>
</gene>
<dbReference type="PROSITE" id="PS00137">
    <property type="entry name" value="SUBTILASE_HIS"/>
    <property type="match status" value="1"/>
</dbReference>
<dbReference type="InterPro" id="IPR023828">
    <property type="entry name" value="Peptidase_S8_Ser-AS"/>
</dbReference>
<dbReference type="GO" id="GO:0008233">
    <property type="term" value="F:peptidase activity"/>
    <property type="evidence" value="ECO:0007669"/>
    <property type="project" value="UniProtKB-KW"/>
</dbReference>
<dbReference type="InterPro" id="IPR023834">
    <property type="entry name" value="T7SS_pept_S8A_mycosin"/>
</dbReference>
<dbReference type="InterPro" id="IPR036852">
    <property type="entry name" value="Peptidase_S8/S53_dom_sf"/>
</dbReference>
<keyword evidence="3" id="KW-1003">Cell membrane</keyword>
<evidence type="ECO:0000313" key="17">
    <source>
        <dbReference type="Proteomes" id="UP001500603"/>
    </source>
</evidence>
<name>A0ABP9KX37_9NOCA</name>
<dbReference type="PROSITE" id="PS00136">
    <property type="entry name" value="SUBTILASE_ASP"/>
    <property type="match status" value="1"/>
</dbReference>
<dbReference type="InterPro" id="IPR023827">
    <property type="entry name" value="Peptidase_S8_Asp-AS"/>
</dbReference>
<dbReference type="RefSeq" id="WP_345499295.1">
    <property type="nucleotide sequence ID" value="NZ_BAABJM010000008.1"/>
</dbReference>
<keyword evidence="6 10" id="KW-0378">Hydrolase</keyword>
<dbReference type="SUPFAM" id="SSF52743">
    <property type="entry name" value="Subtilisin-like"/>
    <property type="match status" value="1"/>
</dbReference>
<feature type="compositionally biased region" description="Polar residues" evidence="12">
    <location>
        <begin position="164"/>
        <end position="173"/>
    </location>
</feature>
<evidence type="ECO:0000313" key="16">
    <source>
        <dbReference type="EMBL" id="GAA5067403.1"/>
    </source>
</evidence>
<dbReference type="PROSITE" id="PS00138">
    <property type="entry name" value="SUBTILASE_SER"/>
    <property type="match status" value="1"/>
</dbReference>
<feature type="active site" description="Charge relay system" evidence="10">
    <location>
        <position position="99"/>
    </location>
</feature>
<evidence type="ECO:0000256" key="8">
    <source>
        <dbReference type="ARBA" id="ARBA00022989"/>
    </source>
</evidence>
<evidence type="ECO:0000256" key="10">
    <source>
        <dbReference type="PROSITE-ProRule" id="PRU01240"/>
    </source>
</evidence>
<evidence type="ECO:0000259" key="15">
    <source>
        <dbReference type="Pfam" id="PF00082"/>
    </source>
</evidence>
<feature type="region of interest" description="Disordered" evidence="12">
    <location>
        <begin position="31"/>
        <end position="75"/>
    </location>
</feature>
<comment type="similarity">
    <text evidence="2 10 11">Belongs to the peptidase S8 family.</text>
</comment>
<dbReference type="NCBIfam" id="TIGR03921">
    <property type="entry name" value="T7SS_mycosin"/>
    <property type="match status" value="1"/>
</dbReference>
<keyword evidence="9 13" id="KW-0472">Membrane</keyword>
<feature type="domain" description="Peptidase S8/S53" evidence="15">
    <location>
        <begin position="90"/>
        <end position="386"/>
    </location>
</feature>
<feature type="active site" description="Charge relay system" evidence="10">
    <location>
        <position position="130"/>
    </location>
</feature>
<feature type="signal peptide" evidence="14">
    <location>
        <begin position="1"/>
        <end position="29"/>
    </location>
</feature>
<evidence type="ECO:0000256" key="11">
    <source>
        <dbReference type="RuleBase" id="RU003355"/>
    </source>
</evidence>
<keyword evidence="4 10" id="KW-0645">Protease</keyword>
<feature type="chain" id="PRO_5047398736" evidence="14">
    <location>
        <begin position="30"/>
        <end position="464"/>
    </location>
</feature>
<keyword evidence="7 10" id="KW-0720">Serine protease</keyword>
<evidence type="ECO:0000256" key="2">
    <source>
        <dbReference type="ARBA" id="ARBA00011073"/>
    </source>
</evidence>
<accession>A0ABP9KX37</accession>
<evidence type="ECO:0000256" key="6">
    <source>
        <dbReference type="ARBA" id="ARBA00022801"/>
    </source>
</evidence>
<evidence type="ECO:0000256" key="5">
    <source>
        <dbReference type="ARBA" id="ARBA00022692"/>
    </source>
</evidence>
<feature type="active site" description="Charge relay system" evidence="10">
    <location>
        <position position="339"/>
    </location>
</feature>
<evidence type="ECO:0000256" key="7">
    <source>
        <dbReference type="ARBA" id="ARBA00022825"/>
    </source>
</evidence>
<keyword evidence="17" id="KW-1185">Reference proteome</keyword>
<keyword evidence="5 13" id="KW-0812">Transmembrane</keyword>
<dbReference type="InterPro" id="IPR000209">
    <property type="entry name" value="Peptidase_S8/S53_dom"/>
</dbReference>
<dbReference type="Pfam" id="PF00082">
    <property type="entry name" value="Peptidase_S8"/>
    <property type="match status" value="1"/>
</dbReference>
<protein>
    <submittedName>
        <fullName evidence="16">Type VII secretion-associated serine protease mycosin</fullName>
    </submittedName>
</protein>
<organism evidence="16 17">
    <name type="scientific">Nocardia callitridis</name>
    <dbReference type="NCBI Taxonomy" id="648753"/>
    <lineage>
        <taxon>Bacteria</taxon>
        <taxon>Bacillati</taxon>
        <taxon>Actinomycetota</taxon>
        <taxon>Actinomycetes</taxon>
        <taxon>Mycobacteriales</taxon>
        <taxon>Nocardiaceae</taxon>
        <taxon>Nocardia</taxon>
    </lineage>
</organism>
<evidence type="ECO:0000256" key="3">
    <source>
        <dbReference type="ARBA" id="ARBA00022475"/>
    </source>
</evidence>
<evidence type="ECO:0000256" key="4">
    <source>
        <dbReference type="ARBA" id="ARBA00022670"/>
    </source>
</evidence>
<evidence type="ECO:0000256" key="9">
    <source>
        <dbReference type="ARBA" id="ARBA00023136"/>
    </source>
</evidence>
<evidence type="ECO:0000256" key="12">
    <source>
        <dbReference type="SAM" id="MobiDB-lite"/>
    </source>
</evidence>
<dbReference type="GO" id="GO:0006508">
    <property type="term" value="P:proteolysis"/>
    <property type="evidence" value="ECO:0007669"/>
    <property type="project" value="UniProtKB-KW"/>
</dbReference>
<evidence type="ECO:0000256" key="14">
    <source>
        <dbReference type="SAM" id="SignalP"/>
    </source>
</evidence>
<sequence length="464" mass="47588">MNRTLRVAAAAAAVGFSASFGLGQGVAFADRPPPVDAGQLPSGDSPAPPKKTELGTNSVCTSTRKGGDGPGVPPAQQALDLARAHEFSTGAGQLVAVIDTGVQHHSRLPNLQGGGDYVSTSDGTDDCDAHGTFVAGIIGASAAPGFSGVAPDANILAIRQYSSQYQEEGTSRGQRPEDPPKGYGPIETLGSAIRRAADLGASVINLSLVMCNPGDIKDGGVGAALQYAAVEKDVVVVTAAGNKEETCQAGNPGLDPLHPDTDGWNTVTTNVTPARYDQYALSVGSIDANGQPSKFSVPGPWLGVAAPGEGIVSLNPRDPNGTADGTVKEGKEDTLQGTSFASPYVAGLAALVRSRYPELSAAQVIRRIEATAHAPAEGWNPYVGYGAIDPIAALTSEVPETIHDKKPTPPLSKQLAVPAPPPPPDNLARNVALIGTASILTLLILGYLASFPIRRKFGLSDDDM</sequence>
<dbReference type="PANTHER" id="PTHR43806:SF11">
    <property type="entry name" value="CEREVISIN-RELATED"/>
    <property type="match status" value="1"/>
</dbReference>
<dbReference type="InterPro" id="IPR022398">
    <property type="entry name" value="Peptidase_S8_His-AS"/>
</dbReference>
<dbReference type="EMBL" id="BAABJM010000008">
    <property type="protein sequence ID" value="GAA5067403.1"/>
    <property type="molecule type" value="Genomic_DNA"/>
</dbReference>
<comment type="caution">
    <text evidence="16">The sequence shown here is derived from an EMBL/GenBank/DDBJ whole genome shotgun (WGS) entry which is preliminary data.</text>
</comment>
<feature type="region of interest" description="Disordered" evidence="12">
    <location>
        <begin position="401"/>
        <end position="422"/>
    </location>
</feature>
<reference evidence="17" key="1">
    <citation type="journal article" date="2019" name="Int. J. Syst. Evol. Microbiol.">
        <title>The Global Catalogue of Microorganisms (GCM) 10K type strain sequencing project: providing services to taxonomists for standard genome sequencing and annotation.</title>
        <authorList>
            <consortium name="The Broad Institute Genomics Platform"/>
            <consortium name="The Broad Institute Genome Sequencing Center for Infectious Disease"/>
            <person name="Wu L."/>
            <person name="Ma J."/>
        </authorList>
    </citation>
    <scope>NUCLEOTIDE SEQUENCE [LARGE SCALE GENOMIC DNA]</scope>
    <source>
        <strain evidence="17">JCM 18298</strain>
    </source>
</reference>